<dbReference type="AlphaFoldDB" id="A0A1G7HM36"/>
<evidence type="ECO:0000313" key="9">
    <source>
        <dbReference type="Proteomes" id="UP000199321"/>
    </source>
</evidence>
<keyword evidence="3 6" id="KW-0812">Transmembrane</keyword>
<evidence type="ECO:0000256" key="5">
    <source>
        <dbReference type="ARBA" id="ARBA00023136"/>
    </source>
</evidence>
<protein>
    <submittedName>
        <fullName evidence="8">Chain length determinant protein</fullName>
    </submittedName>
</protein>
<dbReference type="PANTHER" id="PTHR32309">
    <property type="entry name" value="TYROSINE-PROTEIN KINASE"/>
    <property type="match status" value="1"/>
</dbReference>
<feature type="transmembrane region" description="Helical" evidence="6">
    <location>
        <begin position="30"/>
        <end position="48"/>
    </location>
</feature>
<dbReference type="RefSeq" id="WP_093144834.1">
    <property type="nucleotide sequence ID" value="NZ_BMWO01000004.1"/>
</dbReference>
<keyword evidence="5 6" id="KW-0472">Membrane</keyword>
<evidence type="ECO:0000313" key="8">
    <source>
        <dbReference type="EMBL" id="SDF01540.1"/>
    </source>
</evidence>
<name>A0A1G7HM36_9FLAO</name>
<evidence type="ECO:0000256" key="4">
    <source>
        <dbReference type="ARBA" id="ARBA00022989"/>
    </source>
</evidence>
<dbReference type="GO" id="GO:0004713">
    <property type="term" value="F:protein tyrosine kinase activity"/>
    <property type="evidence" value="ECO:0007669"/>
    <property type="project" value="TreeGrafter"/>
</dbReference>
<dbReference type="EMBL" id="FNBA01000004">
    <property type="protein sequence ID" value="SDF01540.1"/>
    <property type="molecule type" value="Genomic_DNA"/>
</dbReference>
<feature type="domain" description="Polysaccharide chain length determinant N-terminal" evidence="7">
    <location>
        <begin position="20"/>
        <end position="68"/>
    </location>
</feature>
<evidence type="ECO:0000256" key="1">
    <source>
        <dbReference type="ARBA" id="ARBA00004651"/>
    </source>
</evidence>
<dbReference type="InterPro" id="IPR050445">
    <property type="entry name" value="Bact_polysacc_biosynth/exp"/>
</dbReference>
<dbReference type="OrthoDB" id="1522571at2"/>
<organism evidence="8 9">
    <name type="scientific">Ulvibacter litoralis</name>
    <dbReference type="NCBI Taxonomy" id="227084"/>
    <lineage>
        <taxon>Bacteria</taxon>
        <taxon>Pseudomonadati</taxon>
        <taxon>Bacteroidota</taxon>
        <taxon>Flavobacteriia</taxon>
        <taxon>Flavobacteriales</taxon>
        <taxon>Flavobacteriaceae</taxon>
        <taxon>Ulvibacter</taxon>
    </lineage>
</organism>
<feature type="transmembrane region" description="Helical" evidence="6">
    <location>
        <begin position="336"/>
        <end position="356"/>
    </location>
</feature>
<accession>A0A1G7HM36</accession>
<keyword evidence="4 6" id="KW-1133">Transmembrane helix</keyword>
<evidence type="ECO:0000256" key="6">
    <source>
        <dbReference type="SAM" id="Phobius"/>
    </source>
</evidence>
<evidence type="ECO:0000259" key="7">
    <source>
        <dbReference type="Pfam" id="PF02706"/>
    </source>
</evidence>
<evidence type="ECO:0000256" key="3">
    <source>
        <dbReference type="ARBA" id="ARBA00022692"/>
    </source>
</evidence>
<dbReference type="Pfam" id="PF02706">
    <property type="entry name" value="Wzz"/>
    <property type="match status" value="1"/>
</dbReference>
<comment type="subcellular location">
    <subcellularLocation>
        <location evidence="1">Cell membrane</location>
        <topology evidence="1">Multi-pass membrane protein</topology>
    </subcellularLocation>
</comment>
<reference evidence="8 9" key="1">
    <citation type="submission" date="2016-10" db="EMBL/GenBank/DDBJ databases">
        <authorList>
            <person name="de Groot N.N."/>
        </authorList>
    </citation>
    <scope>NUCLEOTIDE SEQUENCE [LARGE SCALE GENOMIC DNA]</scope>
    <source>
        <strain evidence="8 9">DSM 16195</strain>
    </source>
</reference>
<gene>
    <name evidence="8" type="ORF">SAMN05421855_104176</name>
</gene>
<sequence length="369" mass="42043">MEEEFTPVEKVKINIFSEDILLHIIKRRRFVIIFGICFFVLGLALAILSTKKYTSKAVIVPQMNSSQGVSKKYAKIASLAGINLNSGESSNILPTIYPLILSSAPFQKELLKTPLTIKGQDSTVSLTNYLSNIRKPSFLDKVKKYTIGLPGLLINSLKSKPKATASAGFRKDTTLFEFTPVEKGQIGFLDGAVEVKYNDLDGYIEIIGTLEEPLASAELAQRAYKLLEQYVIEYNIQKSKDELTYIQERFVEAEENFFEKRAKLGNYRERNQNLITTSAINRGEQYKIEYDLAYSIYSEISSEFESAKLQVKRDTPIFTVIKPVTVPTEPSYPNKLMIIIKTFFFGIAISIFILLYKYFKPYIKDYINY</sequence>
<keyword evidence="2" id="KW-1003">Cell membrane</keyword>
<dbReference type="PANTHER" id="PTHR32309:SF13">
    <property type="entry name" value="FERRIC ENTEROBACTIN TRANSPORT PROTEIN FEPE"/>
    <property type="match status" value="1"/>
</dbReference>
<dbReference type="InterPro" id="IPR003856">
    <property type="entry name" value="LPS_length_determ_N"/>
</dbReference>
<dbReference type="GO" id="GO:0005886">
    <property type="term" value="C:plasma membrane"/>
    <property type="evidence" value="ECO:0007669"/>
    <property type="project" value="UniProtKB-SubCell"/>
</dbReference>
<proteinExistence type="predicted"/>
<evidence type="ECO:0000256" key="2">
    <source>
        <dbReference type="ARBA" id="ARBA00022475"/>
    </source>
</evidence>
<dbReference type="Proteomes" id="UP000199321">
    <property type="component" value="Unassembled WGS sequence"/>
</dbReference>
<keyword evidence="9" id="KW-1185">Reference proteome</keyword>
<dbReference type="STRING" id="227084.SAMN05421855_104176"/>